<dbReference type="Proteomes" id="UP001327560">
    <property type="component" value="Chromosome 8"/>
</dbReference>
<evidence type="ECO:0000313" key="6">
    <source>
        <dbReference type="EMBL" id="WOL16710.1"/>
    </source>
</evidence>
<dbReference type="Pfam" id="PF03283">
    <property type="entry name" value="PAE"/>
    <property type="match status" value="1"/>
</dbReference>
<reference evidence="6 7" key="1">
    <citation type="submission" date="2023-10" db="EMBL/GenBank/DDBJ databases">
        <title>Chromosome-scale genome assembly provides insights into flower coloration mechanisms of Canna indica.</title>
        <authorList>
            <person name="Li C."/>
        </authorList>
    </citation>
    <scope>NUCLEOTIDE SEQUENCE [LARGE SCALE GENOMIC DNA]</scope>
    <source>
        <tissue evidence="6">Flower</tissue>
    </source>
</reference>
<evidence type="ECO:0000256" key="3">
    <source>
        <dbReference type="ARBA" id="ARBA00005784"/>
    </source>
</evidence>
<comment type="subcellular location">
    <subcellularLocation>
        <location evidence="2 5">Secreted</location>
        <location evidence="2 5">Cell wall</location>
    </subcellularLocation>
</comment>
<dbReference type="EMBL" id="CP136897">
    <property type="protein sequence ID" value="WOL16710.1"/>
    <property type="molecule type" value="Genomic_DNA"/>
</dbReference>
<sequence length="432" mass="48584">MGVLWAAVLLLSVRWVHGSEYWNASEMEPLNYRGVGGSSPLLVGLTLIQSAAAKGAVCLDGSPPAYHFHRGYGSGANSWIVNLEGGGWCDDIKSCVYRKTSHHGSSYYMEKQLQFTGILSDKPEENPDFYNWNRVKIRYCDGASFMGESYNKAAGLYFRGQRIWLAAMEELMSLGMRYATQALLSGCSAGGLATIQHCDDFRALFSGNTKVKCMADAGMFLDVVDVAGDRTMRSFFSGVVRLQGVRRNLPRTCTSRMDAVSCFFPQNIVNNIQTPLFVLNTAYDVWQLQQSLAPNSADSHGNWRGCKLNHANCNGYQIQFLQGFRNQMLNAVRDFSTSRKNGLFMNSCFAHCQSEKQDTWYMNNSPLLGYKVLLIKLLIFNIKTSSLQQNQNHVRLWTHVNYCALFCVFYDIFLSLHNALVLKNLIYTTKIS</sequence>
<keyword evidence="5" id="KW-0961">Cell wall biogenesis/degradation</keyword>
<evidence type="ECO:0000256" key="5">
    <source>
        <dbReference type="RuleBase" id="RU363114"/>
    </source>
</evidence>
<feature type="signal peptide" evidence="5">
    <location>
        <begin position="1"/>
        <end position="18"/>
    </location>
</feature>
<dbReference type="AlphaFoldDB" id="A0AAQ3QQH7"/>
<dbReference type="PANTHER" id="PTHR21562">
    <property type="entry name" value="NOTUM-RELATED"/>
    <property type="match status" value="1"/>
</dbReference>
<organism evidence="6 7">
    <name type="scientific">Canna indica</name>
    <name type="common">Indian-shot</name>
    <dbReference type="NCBI Taxonomy" id="4628"/>
    <lineage>
        <taxon>Eukaryota</taxon>
        <taxon>Viridiplantae</taxon>
        <taxon>Streptophyta</taxon>
        <taxon>Embryophyta</taxon>
        <taxon>Tracheophyta</taxon>
        <taxon>Spermatophyta</taxon>
        <taxon>Magnoliopsida</taxon>
        <taxon>Liliopsida</taxon>
        <taxon>Zingiberales</taxon>
        <taxon>Cannaceae</taxon>
        <taxon>Canna</taxon>
    </lineage>
</organism>
<name>A0AAQ3QQH7_9LILI</name>
<comment type="function">
    <text evidence="1 5">Hydrolyzes acetyl esters in homogalacturonan regions of pectin. In type I primary cell wall, galacturonic acid residues of pectin can be acetylated at the O-2 and O-3 positions. Decreasing the degree of acetylation of pectin gels in vitro alters their physical properties.</text>
</comment>
<protein>
    <recommendedName>
        <fullName evidence="5">Pectin acetylesterase</fullName>
        <ecNumber evidence="5">3.1.1.-</ecNumber>
    </recommendedName>
</protein>
<comment type="similarity">
    <text evidence="3 5">Belongs to the pectinacetylesterase family.</text>
</comment>
<dbReference type="EC" id="3.1.1.-" evidence="5"/>
<keyword evidence="7" id="KW-1185">Reference proteome</keyword>
<keyword evidence="5" id="KW-0378">Hydrolase</keyword>
<evidence type="ECO:0000256" key="1">
    <source>
        <dbReference type="ARBA" id="ARBA00003534"/>
    </source>
</evidence>
<gene>
    <name evidence="6" type="ORF">Cni_G25498</name>
</gene>
<feature type="chain" id="PRO_5042668233" description="Pectin acetylesterase" evidence="5">
    <location>
        <begin position="19"/>
        <end position="432"/>
    </location>
</feature>
<keyword evidence="4 5" id="KW-0134">Cell wall</keyword>
<dbReference type="GO" id="GO:0071555">
    <property type="term" value="P:cell wall organization"/>
    <property type="evidence" value="ECO:0007669"/>
    <property type="project" value="UniProtKB-KW"/>
</dbReference>
<dbReference type="GO" id="GO:0052793">
    <property type="term" value="F:pectin acetylesterase activity"/>
    <property type="evidence" value="ECO:0007669"/>
    <property type="project" value="TreeGrafter"/>
</dbReference>
<evidence type="ECO:0000313" key="7">
    <source>
        <dbReference type="Proteomes" id="UP001327560"/>
    </source>
</evidence>
<dbReference type="GO" id="GO:0009505">
    <property type="term" value="C:plant-type cell wall"/>
    <property type="evidence" value="ECO:0007669"/>
    <property type="project" value="TreeGrafter"/>
</dbReference>
<dbReference type="InterPro" id="IPR004963">
    <property type="entry name" value="PAE/NOTUM"/>
</dbReference>
<accession>A0AAQ3QQH7</accession>
<keyword evidence="5" id="KW-0964">Secreted</keyword>
<evidence type="ECO:0000256" key="2">
    <source>
        <dbReference type="ARBA" id="ARBA00004191"/>
    </source>
</evidence>
<proteinExistence type="inferred from homology"/>
<keyword evidence="5" id="KW-0732">Signal</keyword>
<dbReference type="PANTHER" id="PTHR21562:SF5">
    <property type="entry name" value="PECTIN ACETYLESTERASE 12"/>
    <property type="match status" value="1"/>
</dbReference>
<evidence type="ECO:0000256" key="4">
    <source>
        <dbReference type="ARBA" id="ARBA00022512"/>
    </source>
</evidence>